<sequence length="858" mass="92346">MFFGLFLALAGGWLNTRPYSLAIEISLNAPGGPYLQIFPFAGGYSEANVRQVPLQAGRQVVHRLSVQSPRLPKVVRIDPGSAVGMIELQYLGFASFSDSARLEGLRLREAMVLRNDMHWDTHGNLVASGHDPWFEVAVPPDVLAGPRAARRAGTALGIVGLVLAAGVMAMRGRRVIVQLRRMTMMMPAALWKMPAMTVAGIVVMAALGLPVEGLLHDPLRGGRYGAQLFLAALLLAAIGAALLDALRLPPRMQGSARLFLALAIGQCGLVAYLYLRSMVSAIGAPAVGSMEMGTLAVVACGWLWYRRHRTGAATGMQGLPVQLGMLAAICLVVADRELPRIVMLSSDPDTHAFLSQRILSLGFLPWSGDLVFDYPAGSAFLGASWSWLSGLDPRDTITALPLIACLTGAMLLAEAVAQRHRHPLAMPAALLTALALTIAAFLFPLFSQYAHMEGTGRQMCFVFAAAVPALWMASAPAAVRTGWALVVPCALLLLALGSLNPIGPVMPGIVMGAFWLHASLHHRHPHPAALALPLAAFALLLDPYYQGLVQGAGANPKITVTANYTALSLTELLAQWPSFYTRHAAELGKQLFWLMPQHAAPTFLLLLLPIGAVLLYLRRPRLSREALLAGAALLAATAACIGLFFTLRNDPRGYLLPGYFSFSVSQYEFILLTVLAAMASTAAVIRGFAVGWLATAAVACCVIALGMRTQQESMWTPRQAYCGSLGCASANDLAVLEMMRGVMDDMSGKKVLLPNLSLHTGNEAWVFPVAGARALPFSGSLEPAFFYYQGDPDFSSRSYQDNVCHQLDRRWLARHRIGYVFLPENRAQACISGMESLIDSERIVFQSGDAYLLELSTP</sequence>
<feature type="transmembrane region" description="Helical" evidence="1">
    <location>
        <begin position="424"/>
        <end position="447"/>
    </location>
</feature>
<dbReference type="AlphaFoldDB" id="A0A0R0AKB9"/>
<feature type="transmembrane region" description="Helical" evidence="1">
    <location>
        <begin position="281"/>
        <end position="305"/>
    </location>
</feature>
<feature type="transmembrane region" description="Helical" evidence="1">
    <location>
        <begin position="317"/>
        <end position="334"/>
    </location>
</feature>
<evidence type="ECO:0000313" key="2">
    <source>
        <dbReference type="EMBL" id="KRG42078.1"/>
    </source>
</evidence>
<organism evidence="2 3">
    <name type="scientific">Stenotrophomonas pictorum JCM 9942</name>
    <dbReference type="NCBI Taxonomy" id="1236960"/>
    <lineage>
        <taxon>Bacteria</taxon>
        <taxon>Pseudomonadati</taxon>
        <taxon>Pseudomonadota</taxon>
        <taxon>Gammaproteobacteria</taxon>
        <taxon>Lysobacterales</taxon>
        <taxon>Lysobacteraceae</taxon>
        <taxon>Stenotrophomonas</taxon>
    </lineage>
</organism>
<gene>
    <name evidence="2" type="ORF">ARC78_10400</name>
</gene>
<feature type="transmembrane region" description="Helical" evidence="1">
    <location>
        <begin position="599"/>
        <end position="617"/>
    </location>
</feature>
<feature type="transmembrane region" description="Helical" evidence="1">
    <location>
        <begin position="690"/>
        <end position="707"/>
    </location>
</feature>
<dbReference type="Proteomes" id="UP000050836">
    <property type="component" value="Unassembled WGS sequence"/>
</dbReference>
<feature type="transmembrane region" description="Helical" evidence="1">
    <location>
        <begin position="224"/>
        <end position="246"/>
    </location>
</feature>
<dbReference type="EMBL" id="LLXS01000021">
    <property type="protein sequence ID" value="KRG42078.1"/>
    <property type="molecule type" value="Genomic_DNA"/>
</dbReference>
<protein>
    <submittedName>
        <fullName evidence="2">Uncharacterized protein</fullName>
    </submittedName>
</protein>
<evidence type="ECO:0000313" key="3">
    <source>
        <dbReference type="Proteomes" id="UP000050836"/>
    </source>
</evidence>
<feature type="transmembrane region" description="Helical" evidence="1">
    <location>
        <begin position="485"/>
        <end position="516"/>
    </location>
</feature>
<keyword evidence="1" id="KW-0812">Transmembrane</keyword>
<evidence type="ECO:0000256" key="1">
    <source>
        <dbReference type="SAM" id="Phobius"/>
    </source>
</evidence>
<feature type="transmembrane region" description="Helical" evidence="1">
    <location>
        <begin position="190"/>
        <end position="209"/>
    </location>
</feature>
<feature type="transmembrane region" description="Helical" evidence="1">
    <location>
        <begin position="459"/>
        <end position="479"/>
    </location>
</feature>
<proteinExistence type="predicted"/>
<keyword evidence="1" id="KW-1133">Transmembrane helix</keyword>
<feature type="transmembrane region" description="Helical" evidence="1">
    <location>
        <begin position="258"/>
        <end position="275"/>
    </location>
</feature>
<feature type="transmembrane region" description="Helical" evidence="1">
    <location>
        <begin position="626"/>
        <end position="647"/>
    </location>
</feature>
<reference evidence="2 3" key="1">
    <citation type="submission" date="2015-10" db="EMBL/GenBank/DDBJ databases">
        <title>Genome sequencing and analysis of members of genus Stenotrophomonas.</title>
        <authorList>
            <person name="Patil P.P."/>
            <person name="Midha S."/>
            <person name="Patil P.B."/>
        </authorList>
    </citation>
    <scope>NUCLEOTIDE SEQUENCE [LARGE SCALE GENOMIC DNA]</scope>
    <source>
        <strain evidence="2 3">JCM 9942</strain>
    </source>
</reference>
<keyword evidence="3" id="KW-1185">Reference proteome</keyword>
<keyword evidence="1" id="KW-0472">Membrane</keyword>
<accession>A0A0R0AKB9</accession>
<feature type="transmembrane region" description="Helical" evidence="1">
    <location>
        <begin position="400"/>
        <end position="418"/>
    </location>
</feature>
<name>A0A0R0AKB9_9GAMM</name>
<comment type="caution">
    <text evidence="2">The sequence shown here is derived from an EMBL/GenBank/DDBJ whole genome shotgun (WGS) entry which is preliminary data.</text>
</comment>
<feature type="transmembrane region" description="Helical" evidence="1">
    <location>
        <begin position="152"/>
        <end position="170"/>
    </location>
</feature>